<evidence type="ECO:0000313" key="3">
    <source>
        <dbReference type="Proteomes" id="UP000218231"/>
    </source>
</evidence>
<evidence type="ECO:0000313" key="2">
    <source>
        <dbReference type="EMBL" id="PAV63055.1"/>
    </source>
</evidence>
<dbReference type="EMBL" id="LIAE01010333">
    <property type="protein sequence ID" value="PAV63055.1"/>
    <property type="molecule type" value="Genomic_DNA"/>
</dbReference>
<organism evidence="2 3">
    <name type="scientific">Diploscapter pachys</name>
    <dbReference type="NCBI Taxonomy" id="2018661"/>
    <lineage>
        <taxon>Eukaryota</taxon>
        <taxon>Metazoa</taxon>
        <taxon>Ecdysozoa</taxon>
        <taxon>Nematoda</taxon>
        <taxon>Chromadorea</taxon>
        <taxon>Rhabditida</taxon>
        <taxon>Rhabditina</taxon>
        <taxon>Rhabditomorpha</taxon>
        <taxon>Rhabditoidea</taxon>
        <taxon>Rhabditidae</taxon>
        <taxon>Diploscapter</taxon>
    </lineage>
</organism>
<gene>
    <name evidence="2" type="ORF">WR25_15003</name>
</gene>
<dbReference type="Proteomes" id="UP000218231">
    <property type="component" value="Unassembled WGS sequence"/>
</dbReference>
<keyword evidence="3" id="KW-1185">Reference proteome</keyword>
<sequence>MYCSDWAVLRLHDDTINEPTAKCQDHAHTNHQAARTQPLIKKFSRRRTPTRGSRASQLRPKCNVRASPQLTAFLIAVSPEGKCMRRWERGEEEKE</sequence>
<protein>
    <submittedName>
        <fullName evidence="2">Uncharacterized protein</fullName>
    </submittedName>
</protein>
<reference evidence="2 3" key="1">
    <citation type="journal article" date="2017" name="Curr. Biol.">
        <title>Genome architecture and evolution of a unichromosomal asexual nematode.</title>
        <authorList>
            <person name="Fradin H."/>
            <person name="Zegar C."/>
            <person name="Gutwein M."/>
            <person name="Lucas J."/>
            <person name="Kovtun M."/>
            <person name="Corcoran D."/>
            <person name="Baugh L.R."/>
            <person name="Kiontke K."/>
            <person name="Gunsalus K."/>
            <person name="Fitch D.H."/>
            <person name="Piano F."/>
        </authorList>
    </citation>
    <scope>NUCLEOTIDE SEQUENCE [LARGE SCALE GENOMIC DNA]</scope>
    <source>
        <strain evidence="2">PF1309</strain>
    </source>
</reference>
<dbReference type="AlphaFoldDB" id="A0A2A2JMU9"/>
<name>A0A2A2JMU9_9BILA</name>
<evidence type="ECO:0000256" key="1">
    <source>
        <dbReference type="SAM" id="MobiDB-lite"/>
    </source>
</evidence>
<proteinExistence type="predicted"/>
<comment type="caution">
    <text evidence="2">The sequence shown here is derived from an EMBL/GenBank/DDBJ whole genome shotgun (WGS) entry which is preliminary data.</text>
</comment>
<feature type="region of interest" description="Disordered" evidence="1">
    <location>
        <begin position="28"/>
        <end position="60"/>
    </location>
</feature>
<accession>A0A2A2JMU9</accession>